<accession>K2SCG5</accession>
<dbReference type="VEuPathDB" id="FungiDB:MPH_02583"/>
<dbReference type="Proteomes" id="UP000007129">
    <property type="component" value="Unassembled WGS sequence"/>
</dbReference>
<evidence type="ECO:0000313" key="2">
    <source>
        <dbReference type="EMBL" id="EKG20084.1"/>
    </source>
</evidence>
<sequence length="341" mass="38612">MSKLPSRQAKTRHFGSGGEYPVPVMDQRPRRLDDLPDELLDDIFSYFGPFLGEPTLPERHREKERADDFVARNSLSKVSKRFHRLAEPRIYQDCGGFRNRHDFRKLLCTLVCRSGLAAVVKHIDISGIFYSNDQTHLPAGCADVLVAAQQLHPIEEGHFVDDQKDAEAALLLLLCRNLEALEMDLEFRLVDAVTSAVSKTQFDGAPVAPLATLTCLTLNNTALTLPRFFISKALAFPALRRTRILGLGRDPLPEPVARSARRPLQRRAPRARRHRLLSRRRAAALPPLRRVQVPCRPHGPEQRRFPAGRTLRRAGPTRRHLRAPGARCARVVALEPRDWLR</sequence>
<gene>
    <name evidence="2" type="ORF">MPH_02583</name>
</gene>
<reference evidence="2 3" key="1">
    <citation type="journal article" date="2012" name="BMC Genomics">
        <title>Tools to kill: Genome of one of the most destructive plant pathogenic fungi Macrophomina phaseolina.</title>
        <authorList>
            <person name="Islam M.S."/>
            <person name="Haque M.S."/>
            <person name="Islam M.M."/>
            <person name="Emdad E.M."/>
            <person name="Halim A."/>
            <person name="Hossen Q.M.M."/>
            <person name="Hossain M.Z."/>
            <person name="Ahmed B."/>
            <person name="Rahim S."/>
            <person name="Rahman M.S."/>
            <person name="Alam M.M."/>
            <person name="Hou S."/>
            <person name="Wan X."/>
            <person name="Saito J.A."/>
            <person name="Alam M."/>
        </authorList>
    </citation>
    <scope>NUCLEOTIDE SEQUENCE [LARGE SCALE GENOMIC DNA]</scope>
    <source>
        <strain evidence="2 3">MS6</strain>
    </source>
</reference>
<name>K2SCG5_MACPH</name>
<dbReference type="InParanoid" id="K2SCG5"/>
<dbReference type="Gene3D" id="1.20.1280.50">
    <property type="match status" value="1"/>
</dbReference>
<dbReference type="AlphaFoldDB" id="K2SCG5"/>
<feature type="region of interest" description="Disordered" evidence="1">
    <location>
        <begin position="1"/>
        <end position="27"/>
    </location>
</feature>
<proteinExistence type="predicted"/>
<evidence type="ECO:0000256" key="1">
    <source>
        <dbReference type="SAM" id="MobiDB-lite"/>
    </source>
</evidence>
<organism evidence="2 3">
    <name type="scientific">Macrophomina phaseolina (strain MS6)</name>
    <name type="common">Charcoal rot fungus</name>
    <dbReference type="NCBI Taxonomy" id="1126212"/>
    <lineage>
        <taxon>Eukaryota</taxon>
        <taxon>Fungi</taxon>
        <taxon>Dikarya</taxon>
        <taxon>Ascomycota</taxon>
        <taxon>Pezizomycotina</taxon>
        <taxon>Dothideomycetes</taxon>
        <taxon>Dothideomycetes incertae sedis</taxon>
        <taxon>Botryosphaeriales</taxon>
        <taxon>Botryosphaeriaceae</taxon>
        <taxon>Macrophomina</taxon>
    </lineage>
</organism>
<evidence type="ECO:0000313" key="3">
    <source>
        <dbReference type="Proteomes" id="UP000007129"/>
    </source>
</evidence>
<dbReference type="EMBL" id="AHHD01000096">
    <property type="protein sequence ID" value="EKG20084.1"/>
    <property type="molecule type" value="Genomic_DNA"/>
</dbReference>
<comment type="caution">
    <text evidence="2">The sequence shown here is derived from an EMBL/GenBank/DDBJ whole genome shotgun (WGS) entry which is preliminary data.</text>
</comment>
<evidence type="ECO:0008006" key="4">
    <source>
        <dbReference type="Google" id="ProtNLM"/>
    </source>
</evidence>
<dbReference type="HOGENOM" id="CLU_814009_0_0_1"/>
<protein>
    <recommendedName>
        <fullName evidence="4">F-box domain-containing protein</fullName>
    </recommendedName>
</protein>